<dbReference type="GO" id="GO:0003924">
    <property type="term" value="F:GTPase activity"/>
    <property type="evidence" value="ECO:0007669"/>
    <property type="project" value="InterPro"/>
</dbReference>
<evidence type="ECO:0000256" key="3">
    <source>
        <dbReference type="ARBA" id="ARBA00022801"/>
    </source>
</evidence>
<keyword evidence="10" id="KW-1185">Reference proteome</keyword>
<gene>
    <name evidence="9" type="primary">GBP7</name>
</gene>
<dbReference type="GO" id="GO:0045087">
    <property type="term" value="P:innate immune response"/>
    <property type="evidence" value="ECO:0007669"/>
    <property type="project" value="UniProtKB-KW"/>
</dbReference>
<keyword evidence="3" id="KW-0378">Hydrolase</keyword>
<dbReference type="InterPro" id="IPR003191">
    <property type="entry name" value="Guanylate-bd/ATL_C"/>
</dbReference>
<dbReference type="GO" id="GO:0005525">
    <property type="term" value="F:GTP binding"/>
    <property type="evidence" value="ECO:0007669"/>
    <property type="project" value="UniProtKB-KW"/>
</dbReference>
<dbReference type="Gene3D" id="3.40.50.300">
    <property type="entry name" value="P-loop containing nucleotide triphosphate hydrolases"/>
    <property type="match status" value="1"/>
</dbReference>
<dbReference type="VEuPathDB" id="HostDB:ENSMFAG00000044465"/>
<dbReference type="Pfam" id="PF02841">
    <property type="entry name" value="GBP_C"/>
    <property type="match status" value="1"/>
</dbReference>
<evidence type="ECO:0000259" key="8">
    <source>
        <dbReference type="PROSITE" id="PS51715"/>
    </source>
</evidence>
<evidence type="ECO:0000313" key="10">
    <source>
        <dbReference type="Proteomes" id="UP000233100"/>
    </source>
</evidence>
<dbReference type="RefSeq" id="XP_005542854.4">
    <property type="nucleotide sequence ID" value="XM_005542797.5"/>
</dbReference>
<keyword evidence="7" id="KW-0175">Coiled coil</keyword>
<dbReference type="Gene3D" id="1.20.1000.10">
    <property type="entry name" value="Guanylate-binding protein, C-terminal domain"/>
    <property type="match status" value="1"/>
</dbReference>
<dbReference type="GO" id="GO:0043122">
    <property type="term" value="P:regulation of canonical NF-kappaB signal transduction"/>
    <property type="evidence" value="ECO:0007669"/>
    <property type="project" value="Ensembl"/>
</dbReference>
<dbReference type="GO" id="GO:0032480">
    <property type="term" value="P:negative regulation of type I interferon production"/>
    <property type="evidence" value="ECO:0007669"/>
    <property type="project" value="Ensembl"/>
</dbReference>
<dbReference type="STRING" id="9541.ENSMFAP00000025979"/>
<dbReference type="GO" id="GO:0051607">
    <property type="term" value="P:defense response to virus"/>
    <property type="evidence" value="ECO:0007669"/>
    <property type="project" value="Ensembl"/>
</dbReference>
<dbReference type="GO" id="GO:0046426">
    <property type="term" value="P:negative regulation of receptor signaling pathway via JAK-STAT"/>
    <property type="evidence" value="ECO:0007669"/>
    <property type="project" value="Ensembl"/>
</dbReference>
<dbReference type="Bgee" id="ENSMFAG00000044465">
    <property type="expression patterns" value="Expressed in liver"/>
</dbReference>
<dbReference type="GeneTree" id="ENSGT00940000164365"/>
<feature type="domain" description="GB1/RHD3-type G" evidence="8">
    <location>
        <begin position="56"/>
        <end position="298"/>
    </location>
</feature>
<feature type="coiled-coil region" evidence="7">
    <location>
        <begin position="502"/>
        <end position="616"/>
    </location>
</feature>
<comment type="similarity">
    <text evidence="6">Belongs to the TRAFAC class dynamin-like GTPase superfamily. GB1/RHD3 GTPase family.</text>
</comment>
<dbReference type="GO" id="GO:0045070">
    <property type="term" value="P:positive regulation of viral genome replication"/>
    <property type="evidence" value="ECO:0007669"/>
    <property type="project" value="Ensembl"/>
</dbReference>
<dbReference type="FunFam" id="1.20.1000.10:FF:000001">
    <property type="entry name" value="Guanylate binding protein 1"/>
    <property type="match status" value="1"/>
</dbReference>
<dbReference type="KEGG" id="mcf:102145455"/>
<dbReference type="InterPro" id="IPR030386">
    <property type="entry name" value="G_GB1_RHD3_dom"/>
</dbReference>
<keyword evidence="1" id="KW-0399">Innate immunity</keyword>
<evidence type="ECO:0000256" key="1">
    <source>
        <dbReference type="ARBA" id="ARBA00022588"/>
    </source>
</evidence>
<accession>A0A2K5VMP0</accession>
<evidence type="ECO:0000256" key="5">
    <source>
        <dbReference type="ARBA" id="ARBA00023134"/>
    </source>
</evidence>
<keyword evidence="5" id="KW-0342">GTP-binding</keyword>
<dbReference type="PANTHER" id="PTHR10751">
    <property type="entry name" value="GUANYLATE BINDING PROTEIN"/>
    <property type="match status" value="1"/>
</dbReference>
<dbReference type="FunFam" id="3.40.50.300:FF:000422">
    <property type="entry name" value="Guanylate-binding protein 1"/>
    <property type="match status" value="1"/>
</dbReference>
<evidence type="ECO:0000313" key="9">
    <source>
        <dbReference type="Ensembl" id="ENSMFAP00000025979.2"/>
    </source>
</evidence>
<dbReference type="CDD" id="cd01851">
    <property type="entry name" value="GBP"/>
    <property type="match status" value="1"/>
</dbReference>
<dbReference type="PROSITE" id="PS51715">
    <property type="entry name" value="G_GB1_RHD3"/>
    <property type="match status" value="1"/>
</dbReference>
<dbReference type="InterPro" id="IPR037684">
    <property type="entry name" value="GBP_C"/>
</dbReference>
<evidence type="ECO:0000256" key="2">
    <source>
        <dbReference type="ARBA" id="ARBA00022741"/>
    </source>
</evidence>
<evidence type="ECO:0000256" key="7">
    <source>
        <dbReference type="SAM" id="Coils"/>
    </source>
</evidence>
<reference evidence="9" key="3">
    <citation type="submission" date="2025-09" db="UniProtKB">
        <authorList>
            <consortium name="Ensembl"/>
        </authorList>
    </citation>
    <scope>IDENTIFICATION</scope>
</reference>
<evidence type="ECO:0000256" key="4">
    <source>
        <dbReference type="ARBA" id="ARBA00022859"/>
    </source>
</evidence>
<dbReference type="InterPro" id="IPR027417">
    <property type="entry name" value="P-loop_NTPase"/>
</dbReference>
<proteinExistence type="inferred from homology"/>
<protein>
    <submittedName>
        <fullName evidence="9">Guanylate binding protein 7</fullName>
    </submittedName>
</protein>
<dbReference type="CDD" id="cd16269">
    <property type="entry name" value="GBP_C"/>
    <property type="match status" value="1"/>
</dbReference>
<feature type="coiled-coil region" evidence="7">
    <location>
        <begin position="405"/>
        <end position="437"/>
    </location>
</feature>
<dbReference type="SUPFAM" id="SSF52540">
    <property type="entry name" value="P-loop containing nucleoside triphosphate hydrolases"/>
    <property type="match status" value="1"/>
</dbReference>
<dbReference type="CTD" id="388646"/>
<evidence type="ECO:0000256" key="6">
    <source>
        <dbReference type="PROSITE-ProRule" id="PRU01052"/>
    </source>
</evidence>
<keyword evidence="4" id="KW-0391">Immunity</keyword>
<keyword evidence="2" id="KW-0547">Nucleotide-binding</keyword>
<dbReference type="SUPFAM" id="SSF48340">
    <property type="entry name" value="Interferon-induced guanylate-binding protein 1 (GBP1), C-terminal domain"/>
    <property type="match status" value="1"/>
</dbReference>
<dbReference type="Pfam" id="PF02263">
    <property type="entry name" value="GBP"/>
    <property type="match status" value="1"/>
</dbReference>
<dbReference type="GeneID" id="102145455"/>
<name>A0A2K5VMP0_MACFA</name>
<reference evidence="9 10" key="1">
    <citation type="submission" date="2013-03" db="EMBL/GenBank/DDBJ databases">
        <authorList>
            <person name="Warren W."/>
            <person name="Wilson R.K."/>
        </authorList>
    </citation>
    <scope>NUCLEOTIDE SEQUENCE</scope>
</reference>
<dbReference type="GO" id="GO:0034345">
    <property type="term" value="P:negative regulation of type III interferon production"/>
    <property type="evidence" value="ECO:0007669"/>
    <property type="project" value="Ensembl"/>
</dbReference>
<sequence length="647" mass="73445">MEAAFLPTPEDLYSGQRNGPNMASEIHMPGPVCLIENTKGHLVVNPEALEILSATTQPVAVVAIVGLYRTGKSYLMNKLAGKNKGFPLGCTVKSETKGIWMWCVPHPSKSNHTLVLLDTEGLGDMEKSDPKNDSWIFALAVLLSSSFIYNSMNTINHQALEQLHYVTELTELIRAKSCPKPDEVEDSSEFVSFFPDFIWTVRDFTLELNLDGHPITEDEYLENALKLIPGKNPQIQNSNKPREWIRHFFPKRKCFVFDRPTNDKNLLLHVEEVPEDQLDSNFQVQSENFCSYILTHAKTKTLREGILVTGNRLGMLVETYLDAINSGAVPCLENAMEALAQRENSAAVQRAADHYSQRMAQQVKFPTDTLQDLLDVHTACEREAIAVFMEHSFKDKNQEFQKKLVDTMEKKKEEFVLQNEEASAKYCQAELKQLSELLMESISRGTFSVPGGHNIYLEAKKKIEQDYTLVPRKGIKANEVLQSFLQSQVVIEESILQSDKALTAGEKAIAAMQAKKEAAEKEQELLRQKQKEQQQMMEAQERSFQENIAQLKKKMERERENYMRELRKMLSHKLKVLEEPLTEGFKEIFESLNEEINRLKEEIEAAENEEASVFSQILDVAGNMFIAVLPGAAKLVDLGMKILSSFM</sequence>
<dbReference type="AlphaFoldDB" id="A0A2K5VMP0"/>
<dbReference type="InterPro" id="IPR015894">
    <property type="entry name" value="Guanylate-bd_N"/>
</dbReference>
<dbReference type="Proteomes" id="UP000233100">
    <property type="component" value="Chromosome 1"/>
</dbReference>
<reference evidence="9" key="2">
    <citation type="submission" date="2025-08" db="UniProtKB">
        <authorList>
            <consortium name="Ensembl"/>
        </authorList>
    </citation>
    <scope>IDENTIFICATION</scope>
</reference>
<organism evidence="9 10">
    <name type="scientific">Macaca fascicularis</name>
    <name type="common">Crab-eating macaque</name>
    <name type="synonym">Cynomolgus monkey</name>
    <dbReference type="NCBI Taxonomy" id="9541"/>
    <lineage>
        <taxon>Eukaryota</taxon>
        <taxon>Metazoa</taxon>
        <taxon>Chordata</taxon>
        <taxon>Craniata</taxon>
        <taxon>Vertebrata</taxon>
        <taxon>Euteleostomi</taxon>
        <taxon>Mammalia</taxon>
        <taxon>Eutheria</taxon>
        <taxon>Euarchontoglires</taxon>
        <taxon>Primates</taxon>
        <taxon>Haplorrhini</taxon>
        <taxon>Catarrhini</taxon>
        <taxon>Cercopithecidae</taxon>
        <taxon>Cercopithecinae</taxon>
        <taxon>Macaca</taxon>
    </lineage>
</organism>
<dbReference type="Ensembl" id="ENSMFAT00000034134.2">
    <property type="protein sequence ID" value="ENSMFAP00000025979.2"/>
    <property type="gene ID" value="ENSMFAG00000044465.2"/>
</dbReference>
<dbReference type="InterPro" id="IPR036543">
    <property type="entry name" value="Guanylate-bd_C_sf"/>
</dbReference>